<feature type="coiled-coil region" evidence="6">
    <location>
        <begin position="1449"/>
        <end position="1476"/>
    </location>
</feature>
<name>A0AAD5XMU2_9FUNG</name>
<dbReference type="PANTHER" id="PTHR11915">
    <property type="entry name" value="SPECTRIN/FILAMIN RELATED CYTOSKELETAL PROTEIN"/>
    <property type="match status" value="1"/>
</dbReference>
<feature type="region of interest" description="Disordered" evidence="7">
    <location>
        <begin position="2202"/>
        <end position="2228"/>
    </location>
</feature>
<dbReference type="PROSITE" id="PS00020">
    <property type="entry name" value="ACTININ_2"/>
    <property type="match status" value="1"/>
</dbReference>
<dbReference type="InterPro" id="IPR001589">
    <property type="entry name" value="Actinin_actin-bd_CS"/>
</dbReference>
<dbReference type="InterPro" id="IPR001715">
    <property type="entry name" value="CH_dom"/>
</dbReference>
<protein>
    <submittedName>
        <fullName evidence="10">Actinin alpha 2</fullName>
    </submittedName>
</protein>
<keyword evidence="6" id="KW-0175">Coiled coil</keyword>
<dbReference type="GO" id="GO:0005856">
    <property type="term" value="C:cytoskeleton"/>
    <property type="evidence" value="ECO:0007669"/>
    <property type="project" value="UniProtKB-SubCell"/>
</dbReference>
<evidence type="ECO:0000256" key="2">
    <source>
        <dbReference type="ARBA" id="ARBA00022490"/>
    </source>
</evidence>
<evidence type="ECO:0000259" key="9">
    <source>
        <dbReference type="PROSITE" id="PS51460"/>
    </source>
</evidence>
<feature type="compositionally biased region" description="Basic and acidic residues" evidence="7">
    <location>
        <begin position="2761"/>
        <end position="2772"/>
    </location>
</feature>
<feature type="region of interest" description="Disordered" evidence="7">
    <location>
        <begin position="317"/>
        <end position="369"/>
    </location>
</feature>
<feature type="compositionally biased region" description="Polar residues" evidence="7">
    <location>
        <begin position="350"/>
        <end position="361"/>
    </location>
</feature>
<sequence length="3007" mass="331398">MEAEAEAEAAIPAAGPSESPEAKGKELKRIQMEAQKRTFTKWCNAQLRKLGTDEQHKIVDLAPDLRDGIRLSLLLEVLSGEKPPKPERAGGATTGLAVSRIYSIVNVDKCLKFLADRLREPLANIGSEDIVDGNLTLTMALIWVLILHFRVETTMDGGRPAERATSAEIQLPVSSASPASATSVLAKLQPNVNAPIKSAIGGKATLLNLCDRMLAPYVDVGLLSKPANFSESWQNGVAFLCLVHTFNPALLPEVTDSCRRLAAASLRAQRSSSRASRTSAVSSSTAVTPPRAFSPDSSALPSEPRFAGDEEWLKACSSPSPVRQIPTPRSPTRPSSLSISTTPTTRLSTVSNPSTPMTASSPGLAKSMDPSEWHKNLARAFGLAEEHMQVIPLLDPQDIADVQKPDELIIMTYVSELCWVLRSRPFPAANMFRAELAASSHLSESDAYKKRLVSTFLHHANRAIAWILKQQQATGALEGMLINVAANEVTKLIIPVEGWVKPIMESLMYEDSTFERVKGAVEERIRFMRGRLEAANAALPPPPPTWTKEALAQVDDVTAGAVFPFVHQLYNEIQRLAREHPLTPEQGAVGSPDPDAIMRKVEEKYNEVKTRLAYFCDEYFPDRDVVLRAYIVSLEQSVSKVDSIQQELLRSSTGVQAEIQRIMKQTEEIEPEISQLRADMSRLSSTEDERRAGKILRAVTSVVYDQLGGGQTSASFEKPPALQLSSDEQDRTPEALVALLQKLAAHVDDTFVQRVDRLRTRAAVLTQVLSNDIVNRRASLPANASSQDLHNEVFRPRSGGVWAAKGDIAAVNISFNFLPAFLVWRGRGIIEATTDSILTFISQSASPLLAERKAQISSLLEAARQRCREEEAHELQLRTVALEEALEYCQSVRRIDQAIKIGRGELENAQAAHEQKSVQADMWYASQTDAIAKLDAAWEKLLRNITRDSKTSAGLGAFAVNPPHQFLRNAMSALLMREVEQKRAQWENSATEMEKSIHSLSYEADFVTTVYEAAQSALQKTMQYRKQMVEALLASTRLEDALCIAETGLAAVDNDLNEVSAFIASRCEALESDAAAFERATWAPFQIHTETLMQSSAPFSESVEKRYTALKGLLAAARARRAEAHLSMEQSAKSLEQSYKWIIAFLTYEHKWLIDAREAENVVQAVEAEQARLMAAIKTVIYNSAHGQVMGQEDALLLHQSTGRKIEQQVSGLSSLIDGISEEPRVGHGGPPAPPRLIPMEAELRTGGEAVVNANVKNLQEARMAAGGRISALRNRLALEKTIGNFARGSSELISALKARLEVERNVKVPDGRALSADSAASAAAPSFLNEVKLRETETARAIAAIKVLANDCIDLAKRDGDASFVIPKVESAMSDLQVLADEITSVVLEVSAGYKAAALFAATVVEPGHKIEQACRDITAAVGEVAGFAADDHEDSDAGSTLAIVENIRVLADRATNLTLELDAIERAMDEADDNDYVKYLRLQVQGTQLQVEEAGTETVKAISGHWSDVVAAEVIAWVTRMSEFLTISEDNEEEPLEEFLVAMEKSLANLSDEMESLGSRLTKFQNATEVTIHALREWEARRTDSKRRVSILHPEAIQGRYVEIRTQADSLPRAIREGLAFASLVSSFVALAQATETTIANLDSRAAEDSTEAQLAELERSVVSGELAAALDGVRSAVGYGHAPAAQKCTKRFQNILHQIEKLRGTIMGSLQTRDAVQKYLNQAAEVRAWINDRLANLEVVTADVNAEAERILGAIRNGAVPVVEEAVTQRFVEREVGLASAQAALDRYNRAYEQLSSHADTITEAYDAGDATAADTVRQEQDAVNVQWHLMKERLSSLYRRVEWSRRALMWARRCETHIIAGIASAHKKVASGDFGAASVASFSPQLEDVDKVVDELCRALDMELRGWQEQAAAALVLSSELRNDDGAHDGGEQLLASLTNHYAPGLQRELSLLETAVLERQKALRICAESVREFLSKHGECGPAVESVSRELRERLYPRKNAGSSTPYGSRGSLTRAGSRMSMGSLASLVRDAPGGTPSASGPVLKHLVITGKDDADISHLEDWTAHQQRIAQRLDELSHNIEALKADTAVKTIRDCATINGHSARVLGRDIQDRMETLSEKWREATRLAHEENFGIDRAHKYHNWHSVFGRIEAETAAIEDAVDGATETEIDQLNVRLTALERALLVFTQMTEQDKLHQASTNQAEPEDGKAERKDTGALRKHSSLSNLKSCTLAERENANILQERRDALSARIARLAFRLMETRDELGNKRRLMTMLEEVSRLSGWCERKEMEVLARQSLLPPQALLDDRPYMRPAEEQSATNASQDVHEKVQADLKDTLTQNTLMEYELGQSRAALLRLEEKMDPAIFTQLEERCNKIENLIAVEKKNIESTKQLYMLDLAMCSLTNWISAAIAAANEIAAMQRILYARPQSIVLDEHSGDSEDNLAGAGTYEDVVELEDRIRVYEDTVTSFFNSATSTSENLSITDTLDAPAYRASVSWRTERVRSEWEFLLALVGSLRGSSEDRRREVELNEEVDEITRGLEYVQSLITSGMIAEKWDETEELLDSRMLPRVAALRRRSESAARDARERKRFLAKHQSLERWTKSLLEQVQSRHARAEPALMDRRVSRLVEEIDTCIAEFDSIVRKAAAGAAAAAAMAEGIPLPAAEPTRPVSPTSPAPPSTSTDFSTLSNALNQQAEEYEGRMRQLLARLREACEAAEDDKAVATSLEKWEAARTWKMQVAKELTRLKTLSEESEAEQRETDAWLSRRSVGSSQPRTPSVQADASPSPSVSRRGLESRPRSASTNEGSADHEPSSFSPKRSQLPRPFSRSRSITPISMQSSPARRTSEPESPSHKAGRTFTVILPKPNHYTPNRADPLDVAIAEVVNSFESPIRIEKSNTQPGRYWFGDALRRLCLCRLVRRTVVIRIGGGWQDLATFLTDHGTLELRVPVVRSFSSPNHFETTGPTVPETANPYALTSASKVAKALAKITARKAQD</sequence>
<keyword evidence="5" id="KW-0206">Cytoskeleton</keyword>
<feature type="region of interest" description="Disordered" evidence="7">
    <location>
        <begin position="2000"/>
        <end position="2022"/>
    </location>
</feature>
<dbReference type="Pfam" id="PF02187">
    <property type="entry name" value="GAS2"/>
    <property type="match status" value="1"/>
</dbReference>
<feature type="region of interest" description="Disordered" evidence="7">
    <location>
        <begin position="2761"/>
        <end position="2878"/>
    </location>
</feature>
<feature type="compositionally biased region" description="Basic and acidic residues" evidence="7">
    <location>
        <begin position="2213"/>
        <end position="2224"/>
    </location>
</feature>
<dbReference type="EMBL" id="JADGJQ010000083">
    <property type="protein sequence ID" value="KAJ3171848.1"/>
    <property type="molecule type" value="Genomic_DNA"/>
</dbReference>
<dbReference type="InterPro" id="IPR003108">
    <property type="entry name" value="GAR_dom"/>
</dbReference>
<reference evidence="10" key="1">
    <citation type="submission" date="2020-05" db="EMBL/GenBank/DDBJ databases">
        <title>Phylogenomic resolution of chytrid fungi.</title>
        <authorList>
            <person name="Stajich J.E."/>
            <person name="Amses K."/>
            <person name="Simmons R."/>
            <person name="Seto K."/>
            <person name="Myers J."/>
            <person name="Bonds A."/>
            <person name="Quandt C.A."/>
            <person name="Barry K."/>
            <person name="Liu P."/>
            <person name="Grigoriev I."/>
            <person name="Longcore J.E."/>
            <person name="James T.Y."/>
        </authorList>
    </citation>
    <scope>NUCLEOTIDE SEQUENCE</scope>
    <source>
        <strain evidence="10">JEL0379</strain>
    </source>
</reference>
<comment type="caution">
    <text evidence="10">The sequence shown here is derived from an EMBL/GenBank/DDBJ whole genome shotgun (WGS) entry which is preliminary data.</text>
</comment>
<dbReference type="Gene3D" id="1.20.58.60">
    <property type="match status" value="1"/>
</dbReference>
<dbReference type="PROSITE" id="PS50021">
    <property type="entry name" value="CH"/>
    <property type="match status" value="1"/>
</dbReference>
<dbReference type="SMART" id="SM00243">
    <property type="entry name" value="GAS2"/>
    <property type="match status" value="1"/>
</dbReference>
<evidence type="ECO:0000313" key="10">
    <source>
        <dbReference type="EMBL" id="KAJ3171848.1"/>
    </source>
</evidence>
<feature type="region of interest" description="Disordered" evidence="7">
    <location>
        <begin position="1"/>
        <end position="28"/>
    </location>
</feature>
<evidence type="ECO:0000256" key="3">
    <source>
        <dbReference type="ARBA" id="ARBA00022737"/>
    </source>
</evidence>
<feature type="domain" description="Calponin-homology (CH)" evidence="8">
    <location>
        <begin position="33"/>
        <end position="150"/>
    </location>
</feature>
<proteinExistence type="predicted"/>
<evidence type="ECO:0000256" key="5">
    <source>
        <dbReference type="ARBA" id="ARBA00023212"/>
    </source>
</evidence>
<evidence type="ECO:0000259" key="8">
    <source>
        <dbReference type="PROSITE" id="PS50021"/>
    </source>
</evidence>
<feature type="compositionally biased region" description="Low complexity" evidence="7">
    <location>
        <begin position="8"/>
        <end position="19"/>
    </location>
</feature>
<keyword evidence="2" id="KW-0963">Cytoplasm</keyword>
<evidence type="ECO:0000256" key="6">
    <source>
        <dbReference type="SAM" id="Coils"/>
    </source>
</evidence>
<evidence type="ECO:0000256" key="1">
    <source>
        <dbReference type="ARBA" id="ARBA00004245"/>
    </source>
</evidence>
<dbReference type="InterPro" id="IPR036534">
    <property type="entry name" value="GAR_dom_sf"/>
</dbReference>
<evidence type="ECO:0000256" key="4">
    <source>
        <dbReference type="ARBA" id="ARBA00023203"/>
    </source>
</evidence>
<feature type="region of interest" description="Disordered" evidence="7">
    <location>
        <begin position="2673"/>
        <end position="2695"/>
    </location>
</feature>
<dbReference type="PROSITE" id="PS00019">
    <property type="entry name" value="ACTININ_1"/>
    <property type="match status" value="1"/>
</dbReference>
<dbReference type="GO" id="GO:0008017">
    <property type="term" value="F:microtubule binding"/>
    <property type="evidence" value="ECO:0007669"/>
    <property type="project" value="InterPro"/>
</dbReference>
<feature type="compositionally biased region" description="Low complexity" evidence="7">
    <location>
        <begin position="269"/>
        <end position="287"/>
    </location>
</feature>
<dbReference type="Gene3D" id="3.30.920.20">
    <property type="entry name" value="Gas2-like domain"/>
    <property type="match status" value="1"/>
</dbReference>
<evidence type="ECO:0000256" key="7">
    <source>
        <dbReference type="SAM" id="MobiDB-lite"/>
    </source>
</evidence>
<dbReference type="SUPFAM" id="SSF143575">
    <property type="entry name" value="GAS2 domain-like"/>
    <property type="match status" value="1"/>
</dbReference>
<feature type="domain" description="GAR" evidence="9">
    <location>
        <begin position="2883"/>
        <end position="2956"/>
    </location>
</feature>
<dbReference type="Pfam" id="PF00307">
    <property type="entry name" value="CH"/>
    <property type="match status" value="1"/>
</dbReference>
<feature type="compositionally biased region" description="Polar residues" evidence="7">
    <location>
        <begin position="2839"/>
        <end position="2854"/>
    </location>
</feature>
<keyword evidence="11" id="KW-1185">Reference proteome</keyword>
<dbReference type="Proteomes" id="UP001212152">
    <property type="component" value="Unassembled WGS sequence"/>
</dbReference>
<dbReference type="SMART" id="SM00033">
    <property type="entry name" value="CH"/>
    <property type="match status" value="2"/>
</dbReference>
<dbReference type="SUPFAM" id="SSF47576">
    <property type="entry name" value="Calponin-homology domain, CH-domain"/>
    <property type="match status" value="1"/>
</dbReference>
<organism evidence="10 11">
    <name type="scientific">Geranomyces variabilis</name>
    <dbReference type="NCBI Taxonomy" id="109894"/>
    <lineage>
        <taxon>Eukaryota</taxon>
        <taxon>Fungi</taxon>
        <taxon>Fungi incertae sedis</taxon>
        <taxon>Chytridiomycota</taxon>
        <taxon>Chytridiomycota incertae sedis</taxon>
        <taxon>Chytridiomycetes</taxon>
        <taxon>Spizellomycetales</taxon>
        <taxon>Powellomycetaceae</taxon>
        <taxon>Geranomyces</taxon>
    </lineage>
</organism>
<dbReference type="InterPro" id="IPR036872">
    <property type="entry name" value="CH_dom_sf"/>
</dbReference>
<dbReference type="Gene3D" id="1.10.418.10">
    <property type="entry name" value="Calponin-like domain"/>
    <property type="match status" value="3"/>
</dbReference>
<feature type="compositionally biased region" description="Low complexity" evidence="7">
    <location>
        <begin position="325"/>
        <end position="349"/>
    </location>
</feature>
<evidence type="ECO:0000313" key="11">
    <source>
        <dbReference type="Proteomes" id="UP001212152"/>
    </source>
</evidence>
<feature type="coiled-coil region" evidence="6">
    <location>
        <begin position="1542"/>
        <end position="1569"/>
    </location>
</feature>
<keyword evidence="4" id="KW-0009">Actin-binding</keyword>
<keyword evidence="3" id="KW-0677">Repeat</keyword>
<gene>
    <name evidence="10" type="primary">ACTN2</name>
    <name evidence="10" type="ORF">HDU87_008236</name>
</gene>
<feature type="compositionally biased region" description="Polar residues" evidence="7">
    <location>
        <begin position="2779"/>
        <end position="2800"/>
    </location>
</feature>
<dbReference type="PROSITE" id="PS51460">
    <property type="entry name" value="GAR"/>
    <property type="match status" value="1"/>
</dbReference>
<dbReference type="GO" id="GO:0003779">
    <property type="term" value="F:actin binding"/>
    <property type="evidence" value="ECO:0007669"/>
    <property type="project" value="UniProtKB-KW"/>
</dbReference>
<feature type="compositionally biased region" description="Low complexity" evidence="7">
    <location>
        <begin position="2673"/>
        <end position="2682"/>
    </location>
</feature>
<accession>A0AAD5XMU2</accession>
<comment type="subcellular location">
    <subcellularLocation>
        <location evidence="1">Cytoplasm</location>
        <location evidence="1">Cytoskeleton</location>
    </subcellularLocation>
</comment>
<feature type="region of interest" description="Disordered" evidence="7">
    <location>
        <begin position="269"/>
        <end position="304"/>
    </location>
</feature>